<evidence type="ECO:0000313" key="2">
    <source>
        <dbReference type="EMBL" id="KAJ7716060.1"/>
    </source>
</evidence>
<gene>
    <name evidence="2" type="ORF">B0H16DRAFT_1476961</name>
</gene>
<dbReference type="AlphaFoldDB" id="A0AAD7HB44"/>
<feature type="region of interest" description="Disordered" evidence="1">
    <location>
        <begin position="145"/>
        <end position="207"/>
    </location>
</feature>
<dbReference type="Proteomes" id="UP001215598">
    <property type="component" value="Unassembled WGS sequence"/>
</dbReference>
<comment type="caution">
    <text evidence="2">The sequence shown here is derived from an EMBL/GenBank/DDBJ whole genome shotgun (WGS) entry which is preliminary data.</text>
</comment>
<evidence type="ECO:0000313" key="3">
    <source>
        <dbReference type="Proteomes" id="UP001215598"/>
    </source>
</evidence>
<organism evidence="2 3">
    <name type="scientific">Mycena metata</name>
    <dbReference type="NCBI Taxonomy" id="1033252"/>
    <lineage>
        <taxon>Eukaryota</taxon>
        <taxon>Fungi</taxon>
        <taxon>Dikarya</taxon>
        <taxon>Basidiomycota</taxon>
        <taxon>Agaricomycotina</taxon>
        <taxon>Agaricomycetes</taxon>
        <taxon>Agaricomycetidae</taxon>
        <taxon>Agaricales</taxon>
        <taxon>Marasmiineae</taxon>
        <taxon>Mycenaceae</taxon>
        <taxon>Mycena</taxon>
    </lineage>
</organism>
<dbReference type="EMBL" id="JARKIB010000297">
    <property type="protein sequence ID" value="KAJ7716060.1"/>
    <property type="molecule type" value="Genomic_DNA"/>
</dbReference>
<sequence>MQSDIVTIVTCPLSATTISFERTVRSTTFNDIEQHENVQSSLSQLFTELLPLLQSEYWIHESKQFVSYCLGKELLKMISDSLERVLRLFIEILFIRYCHPDDEVGVYPAQKVLLEAQTAWWRILARQAEGSTQISFVEDLSHPDELNNSFDNQTDDLENDFSGDNQTDDLKPNEHNQNSDFSGNDSDTDPSMESDDDEHENPGPGRWDLPIASGLLKHFLEICRPGNLLETSHTDVEISFRYYNWWTSYGQMLVRWTHPEPLQELQLQAMQSDHPFDPLDFLLFFSTHRRMHPWRSNPIAAYLFVSFLSFQVNCHLWLIPCLVTLGFEARGWDLKAVYREQLMRHPILLDPESSTELERLDPLLRTVIVETAKHRRIIKMVDDKVFHTISTATPSLSLPPSSSLYKLASSSTHSPAVIRRATNAIASSPLNKTQQKNQKHQEKNKECCLHKPESDWCIRTVYVQERADAAKYRDFALTSAVPEDRLKPKPIYFEARPADHSVWRDCGHDIVQFMHRRGTEEHMVGGVRFNALPPEALKIMQENHSRVRIKAIRRREEMQRWVYGSMTATGSRIPMGGKKADGYAPYACHTTDTAEDIEALFRHAVMATPIGYRLYPGFPPPTIAILGQCSGCRCSPYGQPQ</sequence>
<proteinExistence type="predicted"/>
<feature type="compositionally biased region" description="Acidic residues" evidence="1">
    <location>
        <begin position="186"/>
        <end position="199"/>
    </location>
</feature>
<evidence type="ECO:0000256" key="1">
    <source>
        <dbReference type="SAM" id="MobiDB-lite"/>
    </source>
</evidence>
<reference evidence="2" key="1">
    <citation type="submission" date="2023-03" db="EMBL/GenBank/DDBJ databases">
        <title>Massive genome expansion in bonnet fungi (Mycena s.s.) driven by repeated elements and novel gene families across ecological guilds.</title>
        <authorList>
            <consortium name="Lawrence Berkeley National Laboratory"/>
            <person name="Harder C.B."/>
            <person name="Miyauchi S."/>
            <person name="Viragh M."/>
            <person name="Kuo A."/>
            <person name="Thoen E."/>
            <person name="Andreopoulos B."/>
            <person name="Lu D."/>
            <person name="Skrede I."/>
            <person name="Drula E."/>
            <person name="Henrissat B."/>
            <person name="Morin E."/>
            <person name="Kohler A."/>
            <person name="Barry K."/>
            <person name="LaButti K."/>
            <person name="Morin E."/>
            <person name="Salamov A."/>
            <person name="Lipzen A."/>
            <person name="Mereny Z."/>
            <person name="Hegedus B."/>
            <person name="Baldrian P."/>
            <person name="Stursova M."/>
            <person name="Weitz H."/>
            <person name="Taylor A."/>
            <person name="Grigoriev I.V."/>
            <person name="Nagy L.G."/>
            <person name="Martin F."/>
            <person name="Kauserud H."/>
        </authorList>
    </citation>
    <scope>NUCLEOTIDE SEQUENCE</scope>
    <source>
        <strain evidence="2">CBHHK182m</strain>
    </source>
</reference>
<name>A0AAD7HB44_9AGAR</name>
<protein>
    <submittedName>
        <fullName evidence="2">Uncharacterized protein</fullName>
    </submittedName>
</protein>
<keyword evidence="3" id="KW-1185">Reference proteome</keyword>
<accession>A0AAD7HB44</accession>
<feature type="compositionally biased region" description="Polar residues" evidence="1">
    <location>
        <begin position="175"/>
        <end position="185"/>
    </location>
</feature>